<dbReference type="EMBL" id="BJHW01000001">
    <property type="protein sequence ID" value="GDY57708.1"/>
    <property type="molecule type" value="Genomic_DNA"/>
</dbReference>
<evidence type="ECO:0000313" key="3">
    <source>
        <dbReference type="Proteomes" id="UP000301309"/>
    </source>
</evidence>
<organism evidence="2 3">
    <name type="scientific">Streptomyces violaceusniger</name>
    <dbReference type="NCBI Taxonomy" id="68280"/>
    <lineage>
        <taxon>Bacteria</taxon>
        <taxon>Bacillati</taxon>
        <taxon>Actinomycetota</taxon>
        <taxon>Actinomycetes</taxon>
        <taxon>Kitasatosporales</taxon>
        <taxon>Streptomycetaceae</taxon>
        <taxon>Streptomyces</taxon>
        <taxon>Streptomyces violaceusniger group</taxon>
    </lineage>
</organism>
<proteinExistence type="predicted"/>
<sequence>MLSGGYVGQFLPTRVRELSARAASGDGTCCMGRPGDKGDALVGPHQRRWLFAPRSIYLVEVAEALRCASLLRQWSKGRELSTSFSAEPRGMLVGQVVHHKNHDLALTKGKIAETGKARGITGTELGEEVADQDAADHRGSRSSPAASTRIAAHRATRLASA</sequence>
<accession>A0A4D4LGT9</accession>
<dbReference type="Proteomes" id="UP000301309">
    <property type="component" value="Unassembled WGS sequence"/>
</dbReference>
<dbReference type="AlphaFoldDB" id="A0A4D4LGT9"/>
<protein>
    <submittedName>
        <fullName evidence="2">Uncharacterized protein</fullName>
    </submittedName>
</protein>
<comment type="caution">
    <text evidence="2">The sequence shown here is derived from an EMBL/GenBank/DDBJ whole genome shotgun (WGS) entry which is preliminary data.</text>
</comment>
<reference evidence="2 3" key="1">
    <citation type="journal article" date="2020" name="Int. J. Syst. Evol. Microbiol.">
        <title>Reclassification of Streptomyces castelarensis and Streptomyces sporoclivatus as later heterotypic synonyms of Streptomyces antimycoticus.</title>
        <authorList>
            <person name="Komaki H."/>
            <person name="Tamura T."/>
        </authorList>
    </citation>
    <scope>NUCLEOTIDE SEQUENCE [LARGE SCALE GENOMIC DNA]</scope>
    <source>
        <strain evidence="2 3">NBRC 13459</strain>
    </source>
</reference>
<gene>
    <name evidence="2" type="ORF">SVIO_083310</name>
</gene>
<evidence type="ECO:0000256" key="1">
    <source>
        <dbReference type="SAM" id="MobiDB-lite"/>
    </source>
</evidence>
<keyword evidence="3" id="KW-1185">Reference proteome</keyword>
<feature type="compositionally biased region" description="Basic residues" evidence="1">
    <location>
        <begin position="151"/>
        <end position="161"/>
    </location>
</feature>
<feature type="region of interest" description="Disordered" evidence="1">
    <location>
        <begin position="123"/>
        <end position="161"/>
    </location>
</feature>
<name>A0A4D4LGT9_STRVO</name>
<evidence type="ECO:0000313" key="2">
    <source>
        <dbReference type="EMBL" id="GDY57708.1"/>
    </source>
</evidence>